<dbReference type="Proteomes" id="UP000285138">
    <property type="component" value="Unassembled WGS sequence"/>
</dbReference>
<organism evidence="2 3">
    <name type="scientific">Candidatus Syntrophonatronum acetioxidans</name>
    <dbReference type="NCBI Taxonomy" id="1795816"/>
    <lineage>
        <taxon>Bacteria</taxon>
        <taxon>Bacillati</taxon>
        <taxon>Bacillota</taxon>
        <taxon>Clostridia</taxon>
        <taxon>Eubacteriales</taxon>
        <taxon>Syntrophomonadaceae</taxon>
        <taxon>Candidatus Syntrophonatronum</taxon>
    </lineage>
</organism>
<protein>
    <recommendedName>
        <fullName evidence="1">Dual OB-containing domain-containing protein</fullName>
    </recommendedName>
</protein>
<dbReference type="AlphaFoldDB" id="A0A424YA46"/>
<proteinExistence type="predicted"/>
<feature type="non-terminal residue" evidence="2">
    <location>
        <position position="1"/>
    </location>
</feature>
<dbReference type="InterPro" id="IPR054335">
    <property type="entry name" value="DuOB_dom"/>
</dbReference>
<gene>
    <name evidence="2" type="ORF">D5R97_09580</name>
</gene>
<accession>A0A424YA46</accession>
<name>A0A424YA46_9FIRM</name>
<dbReference type="Pfam" id="PF22557">
    <property type="entry name" value="DuOB"/>
    <property type="match status" value="1"/>
</dbReference>
<feature type="domain" description="Dual OB-containing" evidence="1">
    <location>
        <begin position="8"/>
        <end position="133"/>
    </location>
</feature>
<dbReference type="EMBL" id="QZAA01000261">
    <property type="protein sequence ID" value="RQD73333.1"/>
    <property type="molecule type" value="Genomic_DNA"/>
</dbReference>
<reference evidence="2 3" key="1">
    <citation type="submission" date="2018-08" db="EMBL/GenBank/DDBJ databases">
        <title>The metabolism and importance of syntrophic acetate oxidation coupled to methane or sulfide production in haloalkaline environments.</title>
        <authorList>
            <person name="Timmers P.H.A."/>
            <person name="Vavourakis C.D."/>
            <person name="Sorokin D.Y."/>
            <person name="Sinninghe Damste J.S."/>
            <person name="Muyzer G."/>
            <person name="Stams A.J.M."/>
            <person name="Plugge C.M."/>
        </authorList>
    </citation>
    <scope>NUCLEOTIDE SEQUENCE [LARGE SCALE GENOMIC DNA]</scope>
    <source>
        <strain evidence="2">MSAO_Bac1</strain>
    </source>
</reference>
<evidence type="ECO:0000313" key="2">
    <source>
        <dbReference type="EMBL" id="RQD73333.1"/>
    </source>
</evidence>
<evidence type="ECO:0000259" key="1">
    <source>
        <dbReference type="Pfam" id="PF22557"/>
    </source>
</evidence>
<sequence>IQGVYGSMKILIIAVTRTYNGICVAGINSSKELIRPIKGKGSNRFWPAVNLTHEKGFIKSGEVWELEGDQVESEFPNHREDFLASELKYKNTLSHNKFISVLNKVVEDQQAFLDTVHARNRSICLVSVNNLRICRTFWEGQLRLRMGLTGNFYLGNPQTRDNLYPVKDCKWVGLLQQDYQPPTFEQIFACIGLATPTPYDGKEYPQIIGLHTSPDVEYPMNYP</sequence>
<evidence type="ECO:0000313" key="3">
    <source>
        <dbReference type="Proteomes" id="UP000285138"/>
    </source>
</evidence>
<comment type="caution">
    <text evidence="2">The sequence shown here is derived from an EMBL/GenBank/DDBJ whole genome shotgun (WGS) entry which is preliminary data.</text>
</comment>